<dbReference type="STRING" id="1235788.C802_02637"/>
<dbReference type="EMBL" id="ASSP01000016">
    <property type="protein sequence ID" value="EOS12060.1"/>
    <property type="molecule type" value="Genomic_DNA"/>
</dbReference>
<gene>
    <name evidence="1" type="ORF">C802_02637</name>
</gene>
<dbReference type="HOGENOM" id="CLU_216233_0_0_10"/>
<dbReference type="AlphaFoldDB" id="R9IFD0"/>
<keyword evidence="2" id="KW-1185">Reference proteome</keyword>
<dbReference type="Proteomes" id="UP000014200">
    <property type="component" value="Unassembled WGS sequence"/>
</dbReference>
<evidence type="ECO:0000313" key="2">
    <source>
        <dbReference type="Proteomes" id="UP000014200"/>
    </source>
</evidence>
<reference evidence="1 2" key="1">
    <citation type="submission" date="2013-04" db="EMBL/GenBank/DDBJ databases">
        <title>The Genome Sequence of Bacteroides massiliensis dnLKV3.</title>
        <authorList>
            <consortium name="The Broad Institute Genomics Platform"/>
            <consortium name="The Broad Institute Genome Sequencing Center for Infectious Disease"/>
            <person name="Earl A."/>
            <person name="Xavier R."/>
            <person name="Kuhn K."/>
            <person name="Stappenbeck T."/>
            <person name="Walker B."/>
            <person name="Young S."/>
            <person name="Zeng Q."/>
            <person name="Gargeya S."/>
            <person name="Fitzgerald M."/>
            <person name="Haas B."/>
            <person name="Abouelleil A."/>
            <person name="Allen A.W."/>
            <person name="Alvarado L."/>
            <person name="Arachchi H.M."/>
            <person name="Berlin A.M."/>
            <person name="Chapman S.B."/>
            <person name="Gainer-Dewar J."/>
            <person name="Goldberg J."/>
            <person name="Griggs A."/>
            <person name="Gujja S."/>
            <person name="Hansen M."/>
            <person name="Howarth C."/>
            <person name="Imamovic A."/>
            <person name="Ireland A."/>
            <person name="Larimer J."/>
            <person name="McCowan C."/>
            <person name="Murphy C."/>
            <person name="Pearson M."/>
            <person name="Poon T.W."/>
            <person name="Priest M."/>
            <person name="Roberts A."/>
            <person name="Saif S."/>
            <person name="Shea T."/>
            <person name="Sisk P."/>
            <person name="Sykes S."/>
            <person name="Wortman J."/>
            <person name="Nusbaum C."/>
            <person name="Birren B."/>
        </authorList>
    </citation>
    <scope>NUCLEOTIDE SEQUENCE [LARGE SCALE GENOMIC DNA]</scope>
    <source>
        <strain evidence="2">dnLKV3</strain>
    </source>
</reference>
<organism evidence="1 2">
    <name type="scientific">Phocaeicola sartorii</name>
    <dbReference type="NCBI Taxonomy" id="671267"/>
    <lineage>
        <taxon>Bacteria</taxon>
        <taxon>Pseudomonadati</taxon>
        <taxon>Bacteroidota</taxon>
        <taxon>Bacteroidia</taxon>
        <taxon>Bacteroidales</taxon>
        <taxon>Bacteroidaceae</taxon>
        <taxon>Phocaeicola</taxon>
    </lineage>
</organism>
<evidence type="ECO:0000313" key="1">
    <source>
        <dbReference type="EMBL" id="EOS12060.1"/>
    </source>
</evidence>
<sequence length="35" mass="4142">MCFISPKNVERKLENKEKKSNLKRGVTKLCFTAHY</sequence>
<protein>
    <submittedName>
        <fullName evidence="1">Uncharacterized protein</fullName>
    </submittedName>
</protein>
<proteinExistence type="predicted"/>
<accession>R9IFD0</accession>
<name>R9IFD0_9BACT</name>
<comment type="caution">
    <text evidence="1">The sequence shown here is derived from an EMBL/GenBank/DDBJ whole genome shotgun (WGS) entry which is preliminary data.</text>
</comment>